<evidence type="ECO:0000313" key="3">
    <source>
        <dbReference type="EMBL" id="KZS04248.1"/>
    </source>
</evidence>
<name>A0A0P4ZUQ0_9CRUS</name>
<reference evidence="3 4" key="3">
    <citation type="submission" date="2016-03" db="EMBL/GenBank/DDBJ databases">
        <title>EvidentialGene: Evidence-directed Construction of Genes on Genomes.</title>
        <authorList>
            <person name="Gilbert D.G."/>
            <person name="Choi J.-H."/>
            <person name="Mockaitis K."/>
            <person name="Colbourne J."/>
            <person name="Pfrender M."/>
        </authorList>
    </citation>
    <scope>NUCLEOTIDE SEQUENCE [LARGE SCALE GENOMIC DNA]</scope>
    <source>
        <strain evidence="3 4">Xinb3</strain>
        <tissue evidence="3">Complete organism</tissue>
    </source>
</reference>
<evidence type="ECO:0000313" key="2">
    <source>
        <dbReference type="EMBL" id="JAJ02048.1"/>
    </source>
</evidence>
<evidence type="ECO:0000256" key="1">
    <source>
        <dbReference type="SAM" id="SignalP"/>
    </source>
</evidence>
<dbReference type="Proteomes" id="UP000076858">
    <property type="component" value="Unassembled WGS sequence"/>
</dbReference>
<proteinExistence type="predicted"/>
<feature type="signal peptide" evidence="1">
    <location>
        <begin position="1"/>
        <end position="28"/>
    </location>
</feature>
<evidence type="ECO:0008006" key="5">
    <source>
        <dbReference type="Google" id="ProtNLM"/>
    </source>
</evidence>
<reference evidence="2" key="2">
    <citation type="submission" date="2015-10" db="EMBL/GenBank/DDBJ databases">
        <authorList>
            <person name="Gilbert D.G."/>
        </authorList>
    </citation>
    <scope>NUCLEOTIDE SEQUENCE</scope>
</reference>
<dbReference type="AlphaFoldDB" id="A0A0P4ZUQ0"/>
<gene>
    <name evidence="3" type="ORF">APZ42_032538</name>
</gene>
<keyword evidence="1" id="KW-0732">Signal</keyword>
<organism evidence="2">
    <name type="scientific">Daphnia magna</name>
    <dbReference type="NCBI Taxonomy" id="35525"/>
    <lineage>
        <taxon>Eukaryota</taxon>
        <taxon>Metazoa</taxon>
        <taxon>Ecdysozoa</taxon>
        <taxon>Arthropoda</taxon>
        <taxon>Crustacea</taxon>
        <taxon>Branchiopoda</taxon>
        <taxon>Diplostraca</taxon>
        <taxon>Cladocera</taxon>
        <taxon>Anomopoda</taxon>
        <taxon>Daphniidae</taxon>
        <taxon>Daphnia</taxon>
    </lineage>
</organism>
<evidence type="ECO:0000313" key="4">
    <source>
        <dbReference type="Proteomes" id="UP000076858"/>
    </source>
</evidence>
<reference evidence="2" key="1">
    <citation type="submission" date="2015-10" db="EMBL/GenBank/DDBJ databases">
        <title>Daphnia magna gene sets from two clonal populations assembled and annotated with EvidentialGene.</title>
        <authorList>
            <person name="Gilbert D."/>
            <person name="Podicheti R."/>
            <person name="Orsini L."/>
            <person name="Colbourne J."/>
            <person name="Pfrender M."/>
        </authorList>
    </citation>
    <scope>NUCLEOTIDE SEQUENCE</scope>
</reference>
<keyword evidence="4" id="KW-1185">Reference proteome</keyword>
<dbReference type="EMBL" id="GDIP01221354">
    <property type="protein sequence ID" value="JAJ02048.1"/>
    <property type="molecule type" value="Transcribed_RNA"/>
</dbReference>
<dbReference type="EMBL" id="LRGB01003123">
    <property type="protein sequence ID" value="KZS04248.1"/>
    <property type="molecule type" value="Genomic_DNA"/>
</dbReference>
<sequence>MIMFSHPINKKVPLLLFYLILFTPITCGSSTQKAIVIKQMFSIAESFACCLFRTQEKRNVFLMIFSSMPKVKTIQ</sequence>
<accession>A0A0P4ZUQ0</accession>
<feature type="chain" id="PRO_5013461794" description="Secreted protein" evidence="1">
    <location>
        <begin position="29"/>
        <end position="75"/>
    </location>
</feature>
<protein>
    <recommendedName>
        <fullName evidence="5">Secreted protein</fullName>
    </recommendedName>
</protein>